<keyword evidence="3" id="KW-1185">Reference proteome</keyword>
<protein>
    <submittedName>
        <fullName evidence="2">Uncharacterized protein</fullName>
    </submittedName>
</protein>
<evidence type="ECO:0000313" key="2">
    <source>
        <dbReference type="EMBL" id="KNE89370.1"/>
    </source>
</evidence>
<feature type="compositionally biased region" description="Polar residues" evidence="1">
    <location>
        <begin position="41"/>
        <end position="72"/>
    </location>
</feature>
<evidence type="ECO:0000256" key="1">
    <source>
        <dbReference type="SAM" id="MobiDB-lite"/>
    </source>
</evidence>
<comment type="caution">
    <text evidence="2">The sequence shown here is derived from an EMBL/GenBank/DDBJ whole genome shotgun (WGS) entry which is preliminary data.</text>
</comment>
<feature type="region of interest" description="Disordered" evidence="1">
    <location>
        <begin position="358"/>
        <end position="437"/>
    </location>
</feature>
<accession>A0A0L0UQX1</accession>
<dbReference type="EMBL" id="AJIL01000381">
    <property type="protein sequence ID" value="KNE89370.1"/>
    <property type="molecule type" value="Genomic_DNA"/>
</dbReference>
<reference evidence="3" key="1">
    <citation type="submission" date="2014-03" db="EMBL/GenBank/DDBJ databases">
        <title>The Genome Sequence of Puccinia striiformis f. sp. tritici PST-78.</title>
        <authorList>
            <consortium name="The Broad Institute Genome Sequencing Platform"/>
            <person name="Cuomo C."/>
            <person name="Hulbert S."/>
            <person name="Chen X."/>
            <person name="Walker B."/>
            <person name="Young S.K."/>
            <person name="Zeng Q."/>
            <person name="Gargeya S."/>
            <person name="Fitzgerald M."/>
            <person name="Haas B."/>
            <person name="Abouelleil A."/>
            <person name="Alvarado L."/>
            <person name="Arachchi H.M."/>
            <person name="Berlin A.M."/>
            <person name="Chapman S.B."/>
            <person name="Goldberg J."/>
            <person name="Griggs A."/>
            <person name="Gujja S."/>
            <person name="Hansen M."/>
            <person name="Howarth C."/>
            <person name="Imamovic A."/>
            <person name="Larimer J."/>
            <person name="McCowan C."/>
            <person name="Montmayeur A."/>
            <person name="Murphy C."/>
            <person name="Neiman D."/>
            <person name="Pearson M."/>
            <person name="Priest M."/>
            <person name="Roberts A."/>
            <person name="Saif S."/>
            <person name="Shea T."/>
            <person name="Sisk P."/>
            <person name="Sykes S."/>
            <person name="Wortman J."/>
            <person name="Nusbaum C."/>
            <person name="Birren B."/>
        </authorList>
    </citation>
    <scope>NUCLEOTIDE SEQUENCE [LARGE SCALE GENOMIC DNA]</scope>
    <source>
        <strain evidence="3">race PST-78</strain>
    </source>
</reference>
<sequence length="437" mass="47638">MSLPHHKVNHPSNADSDAMLDHIAFSEQHLIINAGVVNQRPTSESNINASPLGTQQEHAEGQTSLDPVIQSTPPSPSAAILAAPLLPPIISGSVTANPKPLPSDGPQDSRSADPGLNAMEAESIAARLRGHTICFLNSVNHIVGNALDHRTKPHSNSSRLPITDSSDAAVDKEEIWALLARLEGRGSQKNTKQANSVIPKTVNIESWMPPILAKIQNHYAKDERTSPVSLAARLREHIFRFLNSVEHIVGTALDQRTEPHSNSSRLPITDSSDAAVHKEEIWALLARLEGRGSQNNTKQANSVIPKAVNIDSWMPAILTQIQNHYTTNKRSSPVGIVALWEPARLNQRMSEIVRSYDPHSNAFQPRSEAPTTSDQPMLNIEKPPVNRSSNDITLLEVNLNKTKPSPAQDSSMKPVGPPKRSSSCEAGESKSHKRIKF</sequence>
<dbReference type="Proteomes" id="UP000054564">
    <property type="component" value="Unassembled WGS sequence"/>
</dbReference>
<feature type="compositionally biased region" description="Polar residues" evidence="1">
    <location>
        <begin position="399"/>
        <end position="411"/>
    </location>
</feature>
<feature type="region of interest" description="Disordered" evidence="1">
    <location>
        <begin position="41"/>
        <end position="76"/>
    </location>
</feature>
<feature type="compositionally biased region" description="Polar residues" evidence="1">
    <location>
        <begin position="361"/>
        <end position="376"/>
    </location>
</feature>
<evidence type="ECO:0000313" key="3">
    <source>
        <dbReference type="Proteomes" id="UP000054564"/>
    </source>
</evidence>
<name>A0A0L0UQX1_9BASI</name>
<proteinExistence type="predicted"/>
<gene>
    <name evidence="2" type="ORF">PSTG_17170</name>
</gene>
<dbReference type="AlphaFoldDB" id="A0A0L0UQX1"/>
<organism evidence="2 3">
    <name type="scientific">Puccinia striiformis f. sp. tritici PST-78</name>
    <dbReference type="NCBI Taxonomy" id="1165861"/>
    <lineage>
        <taxon>Eukaryota</taxon>
        <taxon>Fungi</taxon>
        <taxon>Dikarya</taxon>
        <taxon>Basidiomycota</taxon>
        <taxon>Pucciniomycotina</taxon>
        <taxon>Pucciniomycetes</taxon>
        <taxon>Pucciniales</taxon>
        <taxon>Pucciniaceae</taxon>
        <taxon>Puccinia</taxon>
    </lineage>
</organism>
<feature type="region of interest" description="Disordered" evidence="1">
    <location>
        <begin position="93"/>
        <end position="115"/>
    </location>
</feature>